<dbReference type="RefSeq" id="WP_068903222.1">
    <property type="nucleotide sequence ID" value="NZ_JBHUIF010000016.1"/>
</dbReference>
<accession>A0A1C3EGA3</accession>
<proteinExistence type="predicted"/>
<dbReference type="OrthoDB" id="649979at2"/>
<keyword evidence="1" id="KW-0808">Transferase</keyword>
<reference evidence="1 2" key="1">
    <citation type="submission" date="2016-05" db="EMBL/GenBank/DDBJ databases">
        <title>Genomic Taxonomy of the Vibrionaceae.</title>
        <authorList>
            <person name="Gomez-Gil B."/>
            <person name="Enciso-Ibarra J."/>
        </authorList>
    </citation>
    <scope>NUCLEOTIDE SEQUENCE [LARGE SCALE GENOMIC DNA]</scope>
    <source>
        <strain evidence="1 2">CAIM 1920</strain>
    </source>
</reference>
<evidence type="ECO:0000313" key="1">
    <source>
        <dbReference type="EMBL" id="ODA32249.1"/>
    </source>
</evidence>
<gene>
    <name evidence="1" type="ORF">A8L45_13735</name>
</gene>
<sequence length="222" mass="24867">MQNVDDVYGSALASYYNGDKSGNIIFRESEGASVVPTADFFRRPDEVKIDRIALSYCRRNVLNLGAGSGELSLYLYEKGIDVFSLDTSEVACAIMKQRGLTSVLSGGLFEQQAALPNTYTWLAVRGYIGQLGYIHNFIHFLELAKETLYPGGRVILSSMNLKKEGYRTKMMTCEFDGKVSEEYPKLDIGMSTLRRIADSLNFSCRFVLCDENSHYVALLIKK</sequence>
<dbReference type="SUPFAM" id="SSF53335">
    <property type="entry name" value="S-adenosyl-L-methionine-dependent methyltransferases"/>
    <property type="match status" value="1"/>
</dbReference>
<organism evidence="1 2">
    <name type="scientific">Veronia pacifica</name>
    <dbReference type="NCBI Taxonomy" id="1080227"/>
    <lineage>
        <taxon>Bacteria</taxon>
        <taxon>Pseudomonadati</taxon>
        <taxon>Pseudomonadota</taxon>
        <taxon>Gammaproteobacteria</taxon>
        <taxon>Vibrionales</taxon>
        <taxon>Vibrionaceae</taxon>
        <taxon>Veronia</taxon>
    </lineage>
</organism>
<dbReference type="STRING" id="1080227.A8L45_13735"/>
<dbReference type="EMBL" id="LYBM01000025">
    <property type="protein sequence ID" value="ODA32249.1"/>
    <property type="molecule type" value="Genomic_DNA"/>
</dbReference>
<dbReference type="GO" id="GO:0008168">
    <property type="term" value="F:methyltransferase activity"/>
    <property type="evidence" value="ECO:0007669"/>
    <property type="project" value="UniProtKB-KW"/>
</dbReference>
<dbReference type="AlphaFoldDB" id="A0A1C3EGA3"/>
<keyword evidence="1" id="KW-0489">Methyltransferase</keyword>
<evidence type="ECO:0000313" key="2">
    <source>
        <dbReference type="Proteomes" id="UP000094936"/>
    </source>
</evidence>
<comment type="caution">
    <text evidence="1">The sequence shown here is derived from an EMBL/GenBank/DDBJ whole genome shotgun (WGS) entry which is preliminary data.</text>
</comment>
<dbReference type="GO" id="GO:0032259">
    <property type="term" value="P:methylation"/>
    <property type="evidence" value="ECO:0007669"/>
    <property type="project" value="UniProtKB-KW"/>
</dbReference>
<keyword evidence="2" id="KW-1185">Reference proteome</keyword>
<name>A0A1C3EGA3_9GAMM</name>
<dbReference type="CDD" id="cd02440">
    <property type="entry name" value="AdoMet_MTases"/>
    <property type="match status" value="1"/>
</dbReference>
<dbReference type="Proteomes" id="UP000094936">
    <property type="component" value="Unassembled WGS sequence"/>
</dbReference>
<protein>
    <submittedName>
        <fullName evidence="1">Methyltransferase</fullName>
    </submittedName>
</protein>
<dbReference type="InterPro" id="IPR029063">
    <property type="entry name" value="SAM-dependent_MTases_sf"/>
</dbReference>
<dbReference type="Gene3D" id="3.40.50.150">
    <property type="entry name" value="Vaccinia Virus protein VP39"/>
    <property type="match status" value="1"/>
</dbReference>